<dbReference type="SMART" id="SM00267">
    <property type="entry name" value="GGDEF"/>
    <property type="match status" value="2"/>
</dbReference>
<evidence type="ECO:0000259" key="1">
    <source>
        <dbReference type="PROSITE" id="PS50110"/>
    </source>
</evidence>
<proteinExistence type="predicted"/>
<dbReference type="Pfam" id="PF00072">
    <property type="entry name" value="Response_reg"/>
    <property type="match status" value="1"/>
</dbReference>
<dbReference type="SUPFAM" id="SSF141868">
    <property type="entry name" value="EAL domain-like"/>
    <property type="match status" value="1"/>
</dbReference>
<dbReference type="InterPro" id="IPR011006">
    <property type="entry name" value="CheY-like_superfamily"/>
</dbReference>
<organism evidence="5">
    <name type="scientific">bioreactor metagenome</name>
    <dbReference type="NCBI Taxonomy" id="1076179"/>
    <lineage>
        <taxon>unclassified sequences</taxon>
        <taxon>metagenomes</taxon>
        <taxon>ecological metagenomes</taxon>
    </lineage>
</organism>
<feature type="domain" description="EAL" evidence="3">
    <location>
        <begin position="298"/>
        <end position="552"/>
    </location>
</feature>
<dbReference type="SUPFAM" id="SSF55785">
    <property type="entry name" value="PYP-like sensor domain (PAS domain)"/>
    <property type="match status" value="2"/>
</dbReference>
<dbReference type="InterPro" id="IPR000700">
    <property type="entry name" value="PAS-assoc_C"/>
</dbReference>
<dbReference type="Gene3D" id="3.40.50.2300">
    <property type="match status" value="1"/>
</dbReference>
<evidence type="ECO:0000313" key="5">
    <source>
        <dbReference type="EMBL" id="MPL78922.1"/>
    </source>
</evidence>
<dbReference type="InterPro" id="IPR035965">
    <property type="entry name" value="PAS-like_dom_sf"/>
</dbReference>
<reference evidence="5" key="1">
    <citation type="submission" date="2019-08" db="EMBL/GenBank/DDBJ databases">
        <authorList>
            <person name="Kucharzyk K."/>
            <person name="Murdoch R.W."/>
            <person name="Higgins S."/>
            <person name="Loffler F."/>
        </authorList>
    </citation>
    <scope>NUCLEOTIDE SEQUENCE</scope>
</reference>
<dbReference type="InterPro" id="IPR001789">
    <property type="entry name" value="Sig_transdc_resp-reg_receiver"/>
</dbReference>
<comment type="caution">
    <text evidence="5">The sequence shown here is derived from an EMBL/GenBank/DDBJ whole genome shotgun (WGS) entry which is preliminary data.</text>
</comment>
<evidence type="ECO:0000259" key="2">
    <source>
        <dbReference type="PROSITE" id="PS50113"/>
    </source>
</evidence>
<dbReference type="CDD" id="cd01948">
    <property type="entry name" value="EAL"/>
    <property type="match status" value="1"/>
</dbReference>
<gene>
    <name evidence="5" type="primary">rssB_12</name>
    <name evidence="5" type="ORF">SDC9_24794</name>
</gene>
<dbReference type="Gene3D" id="3.30.450.20">
    <property type="entry name" value="PAS domain"/>
    <property type="match status" value="2"/>
</dbReference>
<dbReference type="Pfam" id="PF00990">
    <property type="entry name" value="GGDEF"/>
    <property type="match status" value="2"/>
</dbReference>
<feature type="domain" description="PAC" evidence="2">
    <location>
        <begin position="782"/>
        <end position="835"/>
    </location>
</feature>
<dbReference type="SMART" id="SM00052">
    <property type="entry name" value="EAL"/>
    <property type="match status" value="1"/>
</dbReference>
<dbReference type="InterPro" id="IPR001633">
    <property type="entry name" value="EAL_dom"/>
</dbReference>
<dbReference type="PROSITE" id="PS50110">
    <property type="entry name" value="RESPONSE_REGULATORY"/>
    <property type="match status" value="1"/>
</dbReference>
<dbReference type="InterPro" id="IPR029787">
    <property type="entry name" value="Nucleotide_cyclase"/>
</dbReference>
<dbReference type="SUPFAM" id="SSF55073">
    <property type="entry name" value="Nucleotide cyclase"/>
    <property type="match status" value="2"/>
</dbReference>
<dbReference type="InterPro" id="IPR043128">
    <property type="entry name" value="Rev_trsase/Diguanyl_cyclase"/>
</dbReference>
<name>A0A644UJA8_9ZZZZ</name>
<dbReference type="GO" id="GO:0000160">
    <property type="term" value="P:phosphorelay signal transduction system"/>
    <property type="evidence" value="ECO:0007669"/>
    <property type="project" value="InterPro"/>
</dbReference>
<accession>A0A644UJA8</accession>
<dbReference type="SMART" id="SM00448">
    <property type="entry name" value="REC"/>
    <property type="match status" value="1"/>
</dbReference>
<dbReference type="Gene3D" id="3.30.70.270">
    <property type="match status" value="2"/>
</dbReference>
<dbReference type="InterPro" id="IPR000160">
    <property type="entry name" value="GGDEF_dom"/>
</dbReference>
<dbReference type="SMART" id="SM00086">
    <property type="entry name" value="PAC"/>
    <property type="match status" value="2"/>
</dbReference>
<dbReference type="InterPro" id="IPR000014">
    <property type="entry name" value="PAS"/>
</dbReference>
<protein>
    <submittedName>
        <fullName evidence="5">Regulator of RpoS</fullName>
    </submittedName>
</protein>
<dbReference type="PROSITE" id="PS50883">
    <property type="entry name" value="EAL"/>
    <property type="match status" value="1"/>
</dbReference>
<dbReference type="PROSITE" id="PS50113">
    <property type="entry name" value="PAC"/>
    <property type="match status" value="1"/>
</dbReference>
<dbReference type="CDD" id="cd01949">
    <property type="entry name" value="GGDEF"/>
    <property type="match status" value="1"/>
</dbReference>
<dbReference type="CDD" id="cd00130">
    <property type="entry name" value="PAS"/>
    <property type="match status" value="2"/>
</dbReference>
<dbReference type="InterPro" id="IPR052155">
    <property type="entry name" value="Biofilm_reg_signaling"/>
</dbReference>
<dbReference type="Pfam" id="PF00563">
    <property type="entry name" value="EAL"/>
    <property type="match status" value="1"/>
</dbReference>
<dbReference type="SUPFAM" id="SSF52172">
    <property type="entry name" value="CheY-like"/>
    <property type="match status" value="1"/>
</dbReference>
<feature type="domain" description="Response regulatory" evidence="1">
    <location>
        <begin position="6"/>
        <end position="121"/>
    </location>
</feature>
<dbReference type="InterPro" id="IPR001610">
    <property type="entry name" value="PAC"/>
</dbReference>
<dbReference type="NCBIfam" id="TIGR00229">
    <property type="entry name" value="sensory_box"/>
    <property type="match status" value="1"/>
</dbReference>
<evidence type="ECO:0000259" key="4">
    <source>
        <dbReference type="PROSITE" id="PS50887"/>
    </source>
</evidence>
<dbReference type="Gene3D" id="3.20.20.450">
    <property type="entry name" value="EAL domain"/>
    <property type="match status" value="1"/>
</dbReference>
<dbReference type="PROSITE" id="PS50887">
    <property type="entry name" value="GGDEF"/>
    <property type="match status" value="1"/>
</dbReference>
<dbReference type="PANTHER" id="PTHR44757">
    <property type="entry name" value="DIGUANYLATE CYCLASE DGCP"/>
    <property type="match status" value="1"/>
</dbReference>
<dbReference type="AlphaFoldDB" id="A0A644UJA8"/>
<evidence type="ECO:0000259" key="3">
    <source>
        <dbReference type="PROSITE" id="PS50883"/>
    </source>
</evidence>
<sequence length="1141" mass="130099">MPKVKTVLIVDNQEINRILLRHILTGDYNTIEASNGQEGLAILTKRKIDVVVLGLLMPPIDNFEFLRRKKENSELAMIPILVTVASDKIDAGEKSLILGANDVINKPFEAVVLRQRLANLLLSEESSKDEYLVQYDNLTGVYSKETFLRKTKSFMQNNSETAFDITCINIKKFGLFNDLLGTEVGRQMLCFIAQHLYTFLHTKKAVFGRLDSDSFIVCARSADNIGFELLKIFKEHLHEYVVTIRAAVAIGIYHVDDINLPIHIMTDRAHFAAYKDMDNYASTLNVYVEKDRICMLKEQSMVSEMHSALEHGDFKVYYQPKFNLTNNLLIGAEALVRWEHPTKGVIDPGNFISIFEKNGFITFLDEYVWEQVCIFINKAIGEGLQIVPISVNLSRVDIYKEGLCDRLCALRDKYSIPANLLELEITESVYTENSKQLIAVVKQLKAAGFRIAMDDFGKGYSSLNMINEVAVDVLKLDMKFMENLETKNNGSNAFSFVVNLATWLDLPIIAEGIETETQVTFLRSLGCNMGQGYLLSRPQKAEVFTSTLGNFAKQTFREKRLIPKKNGIIEEFWRHNSIASNIFNVFVGALALLEEHGKMLSIIRANDRFNNIFGQAKLDLMFRNHNVLDGIHKDDLAGFIAMTKTAKISKEEVAFDSRWNTLKKGKMVWLHSNMRAIYNDSQKTIYLCSIEDMTVRKEEEIKNKINNRRLQMILAESKINVWEFDIASQTFMTNKAAMRRFGLGGEVKNINDIVGKAGIIHPDDQKKVEDFYSKVAVGQLALPLVVRVKPSREKQYIWLQFKYGIVKNDASEPIRAVGVVLDVSKQKEMEAKYNREVSYKRNEIKRCKAFYEVDLTTDRIVYTSSEPVCSHWNIEKNSYSEILLQVVETNVQGVFQQDLLYFTNPKDMIKLYESGTLEVKKEYLRTDKEHEGSQWYRSRFSFVRNPTNQHITMFILVKNIHEEKLAAVKIKYAAEHDALTGAYNRGALRKVATGKLEKLGENSNAAFVIFDLDKFKEVNDTYGHQKGDQVLCTLVQTIHKVFRSDDLVCRLGGDEFAVFLEGVGDEMLLLTKAREICKIISHEHWHLMTAPVTCSVGAAIAPQHGKTFDELYQHADEALYKIKDRGRNGYCLCGKEPITLS</sequence>
<dbReference type="PANTHER" id="PTHR44757:SF2">
    <property type="entry name" value="BIOFILM ARCHITECTURE MAINTENANCE PROTEIN MBAA"/>
    <property type="match status" value="1"/>
</dbReference>
<dbReference type="NCBIfam" id="TIGR00254">
    <property type="entry name" value="GGDEF"/>
    <property type="match status" value="1"/>
</dbReference>
<dbReference type="EMBL" id="VSSQ01000121">
    <property type="protein sequence ID" value="MPL78922.1"/>
    <property type="molecule type" value="Genomic_DNA"/>
</dbReference>
<dbReference type="InterPro" id="IPR035919">
    <property type="entry name" value="EAL_sf"/>
</dbReference>
<feature type="domain" description="GGDEF" evidence="4">
    <location>
        <begin position="1003"/>
        <end position="1135"/>
    </location>
</feature>